<protein>
    <submittedName>
        <fullName evidence="1">Uncharacterized protein</fullName>
    </submittedName>
</protein>
<sequence>MDLNNYLGGVLYVESSYSDLPRCAHSGYFDWFENGIFSDKISQPLNNN</sequence>
<evidence type="ECO:0000313" key="1">
    <source>
        <dbReference type="EMBL" id="STX38716.1"/>
    </source>
</evidence>
<dbReference type="AlphaFoldDB" id="A0A378IU38"/>
<evidence type="ECO:0000313" key="2">
    <source>
        <dbReference type="Proteomes" id="UP000254033"/>
    </source>
</evidence>
<proteinExistence type="predicted"/>
<gene>
    <name evidence="1" type="ORF">NCTC11978_01904</name>
</gene>
<accession>A0A378IU38</accession>
<organism evidence="1 2">
    <name type="scientific">Legionella feeleii</name>
    <dbReference type="NCBI Taxonomy" id="453"/>
    <lineage>
        <taxon>Bacteria</taxon>
        <taxon>Pseudomonadati</taxon>
        <taxon>Pseudomonadota</taxon>
        <taxon>Gammaproteobacteria</taxon>
        <taxon>Legionellales</taxon>
        <taxon>Legionellaceae</taxon>
        <taxon>Legionella</taxon>
    </lineage>
</organism>
<reference evidence="1 2" key="1">
    <citation type="submission" date="2018-06" db="EMBL/GenBank/DDBJ databases">
        <authorList>
            <consortium name="Pathogen Informatics"/>
            <person name="Doyle S."/>
        </authorList>
    </citation>
    <scope>NUCLEOTIDE SEQUENCE [LARGE SCALE GENOMIC DNA]</scope>
    <source>
        <strain evidence="1 2">NCTC11978</strain>
    </source>
</reference>
<dbReference type="EMBL" id="UGNY01000001">
    <property type="protein sequence ID" value="STX38716.1"/>
    <property type="molecule type" value="Genomic_DNA"/>
</dbReference>
<name>A0A378IU38_9GAMM</name>
<dbReference type="Proteomes" id="UP000254033">
    <property type="component" value="Unassembled WGS sequence"/>
</dbReference>